<dbReference type="Pfam" id="PF00589">
    <property type="entry name" value="Phage_integrase"/>
    <property type="match status" value="1"/>
</dbReference>
<dbReference type="PANTHER" id="PTHR30629">
    <property type="entry name" value="PROPHAGE INTEGRASE"/>
    <property type="match status" value="1"/>
</dbReference>
<feature type="compositionally biased region" description="Basic and acidic residues" evidence="5">
    <location>
        <begin position="365"/>
        <end position="378"/>
    </location>
</feature>
<dbReference type="HOGENOM" id="CLU_056713_2_0_5"/>
<dbReference type="EMBL" id="CP000133">
    <property type="protein sequence ID" value="ABC91686.1"/>
    <property type="molecule type" value="Genomic_DNA"/>
</dbReference>
<dbReference type="GO" id="GO:0003677">
    <property type="term" value="F:DNA binding"/>
    <property type="evidence" value="ECO:0007669"/>
    <property type="project" value="UniProtKB-KW"/>
</dbReference>
<keyword evidence="8" id="KW-1185">Reference proteome</keyword>
<feature type="domain" description="Tyr recombinase" evidence="6">
    <location>
        <begin position="176"/>
        <end position="347"/>
    </location>
</feature>
<dbReference type="Gene3D" id="1.10.443.10">
    <property type="entry name" value="Intergrase catalytic core"/>
    <property type="match status" value="1"/>
</dbReference>
<sequence>MIKTRLRYCVYDPDPRGNPRYYVRKNGYKKVRIFEKFDDGRGNITEAFMKAYWAALAAMDGGAAPSKKEVPREDTFDWLVDQYYRSNAFKRLEVTTQSDKRSVLARFCMTAGPLPYKKFRQQDVANSQLKRKETPGAADKLVKVLRALFNWAMKQDPPLISANPATGIKKLNAASEGFHTWTPDEIDTYRAYHPIGTTARLALEIMINVGARISDAAYIGRQHESGGELRFTARKNRNRKPTVIEVPMMPDLVDALRHTKTGDFNYLVTEHGRPFTVNGLGNRMREWCDAAGLPQCSAHGLRKAAAVIFAESGASAPEMCAVFGWSKLETAETYIRNAQKRKMASNAFARLADYRNPKSVSFSRAENESETNRGEKHGKSMAKNKNGGPGGTRTPNQAVMSRRL</sequence>
<dbReference type="PROSITE" id="PS51898">
    <property type="entry name" value="TYR_RECOMBINASE"/>
    <property type="match status" value="1"/>
</dbReference>
<dbReference type="GO" id="GO:0015074">
    <property type="term" value="P:DNA integration"/>
    <property type="evidence" value="ECO:0007669"/>
    <property type="project" value="UniProtKB-KW"/>
</dbReference>
<dbReference type="InterPro" id="IPR010998">
    <property type="entry name" value="Integrase_recombinase_N"/>
</dbReference>
<evidence type="ECO:0000313" key="7">
    <source>
        <dbReference type="EMBL" id="ABC91686.1"/>
    </source>
</evidence>
<keyword evidence="3" id="KW-0238">DNA-binding</keyword>
<evidence type="ECO:0000259" key="6">
    <source>
        <dbReference type="PROSITE" id="PS51898"/>
    </source>
</evidence>
<evidence type="ECO:0000256" key="1">
    <source>
        <dbReference type="ARBA" id="ARBA00008857"/>
    </source>
</evidence>
<organism evidence="7 8">
    <name type="scientific">Rhizobium etli (strain ATCC 51251 / DSM 11541 / JCM 21823 / NBRC 15573 / CFN 42)</name>
    <dbReference type="NCBI Taxonomy" id="347834"/>
    <lineage>
        <taxon>Bacteria</taxon>
        <taxon>Pseudomonadati</taxon>
        <taxon>Pseudomonadota</taxon>
        <taxon>Alphaproteobacteria</taxon>
        <taxon>Hyphomicrobiales</taxon>
        <taxon>Rhizobiaceae</taxon>
        <taxon>Rhizobium/Agrobacterium group</taxon>
        <taxon>Rhizobium</taxon>
    </lineage>
</organism>
<dbReference type="InterPro" id="IPR002104">
    <property type="entry name" value="Integrase_catalytic"/>
</dbReference>
<comment type="similarity">
    <text evidence="1">Belongs to the 'phage' integrase family.</text>
</comment>
<dbReference type="InterPro" id="IPR050808">
    <property type="entry name" value="Phage_Integrase"/>
</dbReference>
<evidence type="ECO:0000256" key="3">
    <source>
        <dbReference type="ARBA" id="ARBA00023125"/>
    </source>
</evidence>
<feature type="region of interest" description="Disordered" evidence="5">
    <location>
        <begin position="359"/>
        <end position="404"/>
    </location>
</feature>
<dbReference type="AlphaFoldDB" id="Q2K650"/>
<protein>
    <submittedName>
        <fullName evidence="7">Probable integrase/recombinase protein</fullName>
    </submittedName>
</protein>
<accession>Q2K650</accession>
<evidence type="ECO:0000256" key="4">
    <source>
        <dbReference type="ARBA" id="ARBA00023172"/>
    </source>
</evidence>
<reference evidence="7 8" key="1">
    <citation type="journal article" date="2006" name="Proc. Natl. Acad. Sci. U.S.A.">
        <title>The partitioned Rhizobium etli genome: genetic and metabolic redundancy in seven interacting replicons.</title>
        <authorList>
            <person name="Gonzalez V."/>
            <person name="Santamaria R.I."/>
            <person name="Bustos P."/>
            <person name="Hernandez-Gonzalez I."/>
            <person name="Medrano-Soto A."/>
            <person name="Moreno-Hagelsieb G."/>
            <person name="Janga S.C."/>
            <person name="Ramirez M.A."/>
            <person name="Jimenez-Jacinto V."/>
            <person name="Collado-Vides J."/>
            <person name="Davila G."/>
        </authorList>
    </citation>
    <scope>NUCLEOTIDE SEQUENCE [LARGE SCALE GENOMIC DNA]</scope>
    <source>
        <strain evidence="8">ATCC 51251 / DSM 11541 / JCM 21823 / NBRC 15573 / CFN 42</strain>
    </source>
</reference>
<dbReference type="SUPFAM" id="SSF56349">
    <property type="entry name" value="DNA breaking-rejoining enzymes"/>
    <property type="match status" value="1"/>
</dbReference>
<dbReference type="CDD" id="cd00397">
    <property type="entry name" value="DNA_BRE_C"/>
    <property type="match status" value="1"/>
</dbReference>
<gene>
    <name evidence="7" type="ordered locus">RHE_CH02919</name>
</gene>
<keyword evidence="2" id="KW-0229">DNA integration</keyword>
<dbReference type="Proteomes" id="UP000001936">
    <property type="component" value="Chromosome"/>
</dbReference>
<evidence type="ECO:0000256" key="2">
    <source>
        <dbReference type="ARBA" id="ARBA00022908"/>
    </source>
</evidence>
<dbReference type="PANTHER" id="PTHR30629:SF2">
    <property type="entry name" value="PROPHAGE INTEGRASE INTS-RELATED"/>
    <property type="match status" value="1"/>
</dbReference>
<dbReference type="Gene3D" id="1.10.150.130">
    <property type="match status" value="1"/>
</dbReference>
<feature type="compositionally biased region" description="Polar residues" evidence="5">
    <location>
        <begin position="393"/>
        <end position="404"/>
    </location>
</feature>
<proteinExistence type="inferred from homology"/>
<evidence type="ECO:0000313" key="8">
    <source>
        <dbReference type="Proteomes" id="UP000001936"/>
    </source>
</evidence>
<evidence type="ECO:0000256" key="5">
    <source>
        <dbReference type="SAM" id="MobiDB-lite"/>
    </source>
</evidence>
<dbReference type="KEGG" id="ret:RHE_CH02919"/>
<dbReference type="eggNOG" id="COG0582">
    <property type="taxonomic scope" value="Bacteria"/>
</dbReference>
<keyword evidence="4" id="KW-0233">DNA recombination</keyword>
<dbReference type="GO" id="GO:0006310">
    <property type="term" value="P:DNA recombination"/>
    <property type="evidence" value="ECO:0007669"/>
    <property type="project" value="UniProtKB-KW"/>
</dbReference>
<dbReference type="InterPro" id="IPR011010">
    <property type="entry name" value="DNA_brk_join_enz"/>
</dbReference>
<dbReference type="InterPro" id="IPR013762">
    <property type="entry name" value="Integrase-like_cat_sf"/>
</dbReference>
<name>Q2K650_RHIEC</name>